<reference evidence="1" key="1">
    <citation type="journal article" date="2021" name="PeerJ">
        <title>Extensive microbial diversity within the chicken gut microbiome revealed by metagenomics and culture.</title>
        <authorList>
            <person name="Gilroy R."/>
            <person name="Ravi A."/>
            <person name="Getino M."/>
            <person name="Pursley I."/>
            <person name="Horton D.L."/>
            <person name="Alikhan N.F."/>
            <person name="Baker D."/>
            <person name="Gharbi K."/>
            <person name="Hall N."/>
            <person name="Watson M."/>
            <person name="Adriaenssens E.M."/>
            <person name="Foster-Nyarko E."/>
            <person name="Jarju S."/>
            <person name="Secka A."/>
            <person name="Antonio M."/>
            <person name="Oren A."/>
            <person name="Chaudhuri R.R."/>
            <person name="La Ragione R."/>
            <person name="Hildebrand F."/>
            <person name="Pallen M.J."/>
        </authorList>
    </citation>
    <scope>NUCLEOTIDE SEQUENCE</scope>
    <source>
        <strain evidence="1">ChiSjej2B20-11307</strain>
    </source>
</reference>
<dbReference type="Gene3D" id="1.20.1440.60">
    <property type="entry name" value="23S rRNA-intervening sequence"/>
    <property type="match status" value="1"/>
</dbReference>
<dbReference type="CDD" id="cd16376">
    <property type="entry name" value="Avd_like"/>
    <property type="match status" value="1"/>
</dbReference>
<dbReference type="InterPro" id="IPR036583">
    <property type="entry name" value="23S_rRNA_IVS_sf"/>
</dbReference>
<evidence type="ECO:0000313" key="2">
    <source>
        <dbReference type="Proteomes" id="UP000824223"/>
    </source>
</evidence>
<sequence length="131" mass="15127">MAHYHKSELSVVMKAKDLCRYIMTVTQKSPKQYRFTFTTRMQNLSMDIIEEIYLANETFVGGIEAKGKAQKRLDLQHSAMTKARLLAFIAQLALEQKAILPKQYGQISMQTTDVLNLLGAWMKSDRNRFSY</sequence>
<protein>
    <submittedName>
        <fullName evidence="1">Four helix bundle protein</fullName>
    </submittedName>
</protein>
<proteinExistence type="predicted"/>
<accession>A0A9D2H9Z9</accession>
<organism evidence="1 2">
    <name type="scientific">Candidatus Mediterraneibacter pullicola</name>
    <dbReference type="NCBI Taxonomy" id="2838682"/>
    <lineage>
        <taxon>Bacteria</taxon>
        <taxon>Bacillati</taxon>
        <taxon>Bacillota</taxon>
        <taxon>Clostridia</taxon>
        <taxon>Lachnospirales</taxon>
        <taxon>Lachnospiraceae</taxon>
        <taxon>Mediterraneibacter</taxon>
    </lineage>
</organism>
<evidence type="ECO:0000313" key="1">
    <source>
        <dbReference type="EMBL" id="HJA06627.1"/>
    </source>
</evidence>
<dbReference type="EMBL" id="DXAK01000029">
    <property type="protein sequence ID" value="HJA06627.1"/>
    <property type="molecule type" value="Genomic_DNA"/>
</dbReference>
<dbReference type="SUPFAM" id="SSF158446">
    <property type="entry name" value="IVS-encoded protein-like"/>
    <property type="match status" value="1"/>
</dbReference>
<dbReference type="InterPro" id="IPR055360">
    <property type="entry name" value="bAvd"/>
</dbReference>
<dbReference type="AlphaFoldDB" id="A0A9D2H9Z9"/>
<comment type="caution">
    <text evidence="1">The sequence shown here is derived from an EMBL/GenBank/DDBJ whole genome shotgun (WGS) entry which is preliminary data.</text>
</comment>
<gene>
    <name evidence="1" type="ORF">H9798_05695</name>
</gene>
<dbReference type="Proteomes" id="UP000824223">
    <property type="component" value="Unassembled WGS sequence"/>
</dbReference>
<name>A0A9D2H9Z9_9FIRM</name>
<reference evidence="1" key="2">
    <citation type="submission" date="2021-04" db="EMBL/GenBank/DDBJ databases">
        <authorList>
            <person name="Gilroy R."/>
        </authorList>
    </citation>
    <scope>NUCLEOTIDE SEQUENCE</scope>
    <source>
        <strain evidence="1">ChiSjej2B20-11307</strain>
    </source>
</reference>